<dbReference type="Pfam" id="PF04738">
    <property type="entry name" value="Lant_dehydr_N"/>
    <property type="match status" value="1"/>
</dbReference>
<dbReference type="Proteomes" id="UP000618986">
    <property type="component" value="Unassembled WGS sequence"/>
</dbReference>
<proteinExistence type="predicted"/>
<feature type="region of interest" description="Disordered" evidence="1">
    <location>
        <begin position="915"/>
        <end position="947"/>
    </location>
</feature>
<protein>
    <submittedName>
        <fullName evidence="4">Thiopeptide-type bacteriocin biosynthesis protein</fullName>
    </submittedName>
</protein>
<accession>A0ABR6M5D0</accession>
<dbReference type="RefSeq" id="WP_184680088.1">
    <property type="nucleotide sequence ID" value="NZ_JACHJC010000001.1"/>
</dbReference>
<feature type="compositionally biased region" description="Low complexity" evidence="1">
    <location>
        <begin position="915"/>
        <end position="938"/>
    </location>
</feature>
<evidence type="ECO:0000259" key="2">
    <source>
        <dbReference type="Pfam" id="PF04738"/>
    </source>
</evidence>
<dbReference type="EMBL" id="JACHJC010000001">
    <property type="protein sequence ID" value="MBB5110442.1"/>
    <property type="molecule type" value="Genomic_DNA"/>
</dbReference>
<dbReference type="NCBIfam" id="TIGR03891">
    <property type="entry name" value="thiopep_ocin"/>
    <property type="match status" value="1"/>
</dbReference>
<evidence type="ECO:0000259" key="3">
    <source>
        <dbReference type="Pfam" id="PF14028"/>
    </source>
</evidence>
<evidence type="ECO:0000313" key="4">
    <source>
        <dbReference type="EMBL" id="MBB5110442.1"/>
    </source>
</evidence>
<organism evidence="4 5">
    <name type="scientific">Micromonospora echinospora</name>
    <name type="common">Micromonospora purpurea</name>
    <dbReference type="NCBI Taxonomy" id="1877"/>
    <lineage>
        <taxon>Bacteria</taxon>
        <taxon>Bacillati</taxon>
        <taxon>Actinomycetota</taxon>
        <taxon>Actinomycetes</taxon>
        <taxon>Micromonosporales</taxon>
        <taxon>Micromonosporaceae</taxon>
        <taxon>Micromonospora</taxon>
    </lineage>
</organism>
<evidence type="ECO:0000256" key="1">
    <source>
        <dbReference type="SAM" id="MobiDB-lite"/>
    </source>
</evidence>
<comment type="caution">
    <text evidence="4">The sequence shown here is derived from an EMBL/GenBank/DDBJ whole genome shotgun (WGS) entry which is preliminary data.</text>
</comment>
<dbReference type="InterPro" id="IPR023809">
    <property type="entry name" value="Thiopep_bacteriocin_synth_dom"/>
</dbReference>
<keyword evidence="5" id="KW-1185">Reference proteome</keyword>
<reference evidence="4 5" key="1">
    <citation type="submission" date="2020-08" db="EMBL/GenBank/DDBJ databases">
        <title>Sequencing the genomes of 1000 actinobacteria strains.</title>
        <authorList>
            <person name="Klenk H.-P."/>
        </authorList>
    </citation>
    <scope>NUCLEOTIDE SEQUENCE [LARGE SCALE GENOMIC DNA]</scope>
    <source>
        <strain evidence="4 5">DSM 43036</strain>
    </source>
</reference>
<name>A0ABR6M5D0_MICEC</name>
<dbReference type="InterPro" id="IPR006827">
    <property type="entry name" value="Lant_deHydtase_N"/>
</dbReference>
<sequence length="947" mass="103648">MSGGTAPRLSVGDWCLIRVPMLPAVPRVDPADVHAREAAGRLLDLAVGYASTYGRSSGPDGEWRTDRTLRAVYAARARHRPTPFGLFAFSARADLVDDPGPTRVDLETDVVVHPVDVPRRIDEWFANPTLAADAGRWMYLRPDRGAASSAPDTPALRLIAQRRATGPRGAADWIGELGREEFDRCVEQQVLLPIHTPGPFVDTPRLDRPRLSAADPQPHAVTVGALMATERPFRPDQFVDAFSAVRPAVDRTAATALVAGAARLLGMTWPWDRLASLRNHLESMVSGGAVPLSWLLSAPVDHPLGSWRREPAPPVGAEPPPGPARRLFVPAEDRDGVLVDWWRTAQDVDRWRPRRTSRAGGPAGPVAAVEPPNGMVCGAVLANPVSGTDVWLKMALSGLWHGPGARLADVVALPAPPERVDPGRLTVELGWTPVDGRAPLTRRPAGPLPRLNLNLPARPGDIGLADLAVTVLDGRLHLVHLPDGRLVELRFDSPLNLDQPTNPWVVRLLGMVAVEGNATGRMIDPAFQLPPGSVVPRITGGRCLFARRGVVLDAGHRADLLALAEDPGALAGVLGEVGLGPVVEVTERSADLTLRVDVTDVDHRRWLVRRLRRSDRLVLQEALPVATPVTSRLGDHAHDVWVPWVRADLPATARLASTRIVRRPPAADPEWTSWYVYAPDRIVETWLARAEVLALMDRGELFHIRYRDDRPHLRLRLRLPAATPELLADLRAHLAAWSPHHPCPVETHPWVPEDHRYGGRDARVATVAHFCADSAWWIRRLARTPEVTARYVLAVTRIATWCHQLAGPDAVAFLARLRGLDPRLPSSRDQREWMASYRIARPQLEDRFATESRVPEPTLAYLTGLEPDARLLALNSLIHMTVNRGLPLNQAVSREPEIVMAAARLLRARTARSVDAGRAGRSSAAERVATPATACPTRTPDRDGADV</sequence>
<gene>
    <name evidence="4" type="ORF">FHU28_000281</name>
</gene>
<dbReference type="GeneID" id="300297017"/>
<feature type="domain" description="Lantibiotic dehydratase N-terminal" evidence="2">
    <location>
        <begin position="414"/>
        <end position="607"/>
    </location>
</feature>
<dbReference type="Pfam" id="PF14028">
    <property type="entry name" value="Lant_dehydr_C"/>
    <property type="match status" value="1"/>
</dbReference>
<evidence type="ECO:0000313" key="5">
    <source>
        <dbReference type="Proteomes" id="UP000618986"/>
    </source>
</evidence>
<feature type="domain" description="Thiopeptide-type bacteriocin biosynthesis" evidence="3">
    <location>
        <begin position="671"/>
        <end position="894"/>
    </location>
</feature>